<dbReference type="EMBL" id="JACJLU010000001">
    <property type="protein sequence ID" value="MBM6830708.1"/>
    <property type="molecule type" value="Genomic_DNA"/>
</dbReference>
<comment type="caution">
    <text evidence="2">The sequence shown here is derived from an EMBL/GenBank/DDBJ whole genome shotgun (WGS) entry which is preliminary data.</text>
</comment>
<evidence type="ECO:0000313" key="2">
    <source>
        <dbReference type="EMBL" id="MBM6830708.1"/>
    </source>
</evidence>
<feature type="transmembrane region" description="Helical" evidence="1">
    <location>
        <begin position="54"/>
        <end position="83"/>
    </location>
</feature>
<feature type="transmembrane region" description="Helical" evidence="1">
    <location>
        <begin position="6"/>
        <end position="27"/>
    </location>
</feature>
<accession>A0ABS2FL00</accession>
<keyword evidence="1" id="KW-0472">Membrane</keyword>
<protein>
    <recommendedName>
        <fullName evidence="4">ABC-2 family transporter protein</fullName>
    </recommendedName>
</protein>
<keyword evidence="1" id="KW-0812">Transmembrane</keyword>
<organism evidence="2 3">
    <name type="scientific">Faecalicoccus acidiformans</name>
    <dbReference type="NCBI Taxonomy" id="915173"/>
    <lineage>
        <taxon>Bacteria</taxon>
        <taxon>Bacillati</taxon>
        <taxon>Bacillota</taxon>
        <taxon>Erysipelotrichia</taxon>
        <taxon>Erysipelotrichales</taxon>
        <taxon>Erysipelotrichaceae</taxon>
        <taxon>Faecalicoccus</taxon>
    </lineage>
</organism>
<feature type="transmembrane region" description="Helical" evidence="1">
    <location>
        <begin position="136"/>
        <end position="155"/>
    </location>
</feature>
<dbReference type="Proteomes" id="UP000775500">
    <property type="component" value="Unassembled WGS sequence"/>
</dbReference>
<keyword evidence="3" id="KW-1185">Reference proteome</keyword>
<name>A0ABS2FL00_9FIRM</name>
<reference evidence="2 3" key="1">
    <citation type="journal article" date="2021" name="Sci. Rep.">
        <title>The distribution of antibiotic resistance genes in chicken gut microbiota commensals.</title>
        <authorList>
            <person name="Juricova H."/>
            <person name="Matiasovicova J."/>
            <person name="Kubasova T."/>
            <person name="Cejkova D."/>
            <person name="Rychlik I."/>
        </authorList>
    </citation>
    <scope>NUCLEOTIDE SEQUENCE [LARGE SCALE GENOMIC DNA]</scope>
    <source>
        <strain evidence="2 3">An423</strain>
    </source>
</reference>
<evidence type="ECO:0008006" key="4">
    <source>
        <dbReference type="Google" id="ProtNLM"/>
    </source>
</evidence>
<dbReference type="RefSeq" id="WP_204684552.1">
    <property type="nucleotide sequence ID" value="NZ_JACJLU010000001.1"/>
</dbReference>
<evidence type="ECO:0000313" key="3">
    <source>
        <dbReference type="Proteomes" id="UP000775500"/>
    </source>
</evidence>
<sequence>MSVLRVVVQTSLIFTLIVLSILCANTFSQEKTTKMDSIITCTKTGSTRIAVAKILANLCLCLSITMGIILLYLVIACIFMVLIRWSCRASFLWCYQDDFYYITYLEYFWACIKAWLTGAFFVAAFTSLFSYFTKNLTIIFMFAILIGPVALQEILPNWMIPFCPFVFYNPEFMITPGTHVRDPMVAPGVWLNTLILGFWIGITLLFALMILKKHINIVCNHQKS</sequence>
<gene>
    <name evidence="2" type="ORF">H5982_01105</name>
</gene>
<proteinExistence type="predicted"/>
<evidence type="ECO:0000256" key="1">
    <source>
        <dbReference type="SAM" id="Phobius"/>
    </source>
</evidence>
<keyword evidence="1" id="KW-1133">Transmembrane helix</keyword>
<feature type="transmembrane region" description="Helical" evidence="1">
    <location>
        <begin position="189"/>
        <end position="211"/>
    </location>
</feature>
<feature type="transmembrane region" description="Helical" evidence="1">
    <location>
        <begin position="107"/>
        <end position="129"/>
    </location>
</feature>